<gene>
    <name evidence="2" type="ORF">L1F29_06885</name>
</gene>
<dbReference type="SUPFAM" id="SSF51735">
    <property type="entry name" value="NAD(P)-binding Rossmann-fold domains"/>
    <property type="match status" value="1"/>
</dbReference>
<dbReference type="InterPro" id="IPR036291">
    <property type="entry name" value="NAD(P)-bd_dom_sf"/>
</dbReference>
<sequence length="279" mass="30966">MKKIGFIDYFLDEWHAEKYPEWIESASNGAMKVTYAYGKKDSENGLSNAQWCANKGIELLTTIEEVVEKSDYLIVLSPDHPEFHEELAMLALQSGKPTYVDKTFAPDRATALLLFETAQKHGTPMYSSSALRFASEYSAAPRQGIETICSIGPGRFDNYSIHQIEPIISLMGSDVSRVMYIGTPHSPALLIGFADGRQATINHFGGGCPFSLTINYESGDSSILRPESDFFASFIKQLVAFFETGEVKVDQAETIAIITIIEFGFKAAKTPYQWIELPS</sequence>
<keyword evidence="3" id="KW-1185">Reference proteome</keyword>
<reference evidence="2" key="1">
    <citation type="submission" date="2022-01" db="EMBL/GenBank/DDBJ databases">
        <title>Paenibacillus spongiae sp. nov., isolated from marine sponge.</title>
        <authorList>
            <person name="Li Z."/>
            <person name="Zhang M."/>
        </authorList>
    </citation>
    <scope>NUCLEOTIDE SEQUENCE</scope>
    <source>
        <strain evidence="2">PHS-Z3</strain>
    </source>
</reference>
<dbReference type="Gene3D" id="3.40.50.720">
    <property type="entry name" value="NAD(P)-binding Rossmann-like Domain"/>
    <property type="match status" value="1"/>
</dbReference>
<dbReference type="Proteomes" id="UP001057877">
    <property type="component" value="Chromosome"/>
</dbReference>
<name>A0ABY5SC61_9BACL</name>
<evidence type="ECO:0000259" key="1">
    <source>
        <dbReference type="Pfam" id="PF01408"/>
    </source>
</evidence>
<dbReference type="InterPro" id="IPR000683">
    <property type="entry name" value="Gfo/Idh/MocA-like_OxRdtase_N"/>
</dbReference>
<organism evidence="2 3">
    <name type="scientific">Paenibacillus spongiae</name>
    <dbReference type="NCBI Taxonomy" id="2909671"/>
    <lineage>
        <taxon>Bacteria</taxon>
        <taxon>Bacillati</taxon>
        <taxon>Bacillota</taxon>
        <taxon>Bacilli</taxon>
        <taxon>Bacillales</taxon>
        <taxon>Paenibacillaceae</taxon>
        <taxon>Paenibacillus</taxon>
    </lineage>
</organism>
<accession>A0ABY5SC61</accession>
<dbReference type="EMBL" id="CP091430">
    <property type="protein sequence ID" value="UVI31539.1"/>
    <property type="molecule type" value="Genomic_DNA"/>
</dbReference>
<dbReference type="Pfam" id="PF01408">
    <property type="entry name" value="GFO_IDH_MocA"/>
    <property type="match status" value="1"/>
</dbReference>
<evidence type="ECO:0000313" key="3">
    <source>
        <dbReference type="Proteomes" id="UP001057877"/>
    </source>
</evidence>
<evidence type="ECO:0000313" key="2">
    <source>
        <dbReference type="EMBL" id="UVI31539.1"/>
    </source>
</evidence>
<protein>
    <recommendedName>
        <fullName evidence="1">Gfo/Idh/MocA-like oxidoreductase N-terminal domain-containing protein</fullName>
    </recommendedName>
</protein>
<dbReference type="RefSeq" id="WP_258387601.1">
    <property type="nucleotide sequence ID" value="NZ_CP091430.1"/>
</dbReference>
<feature type="domain" description="Gfo/Idh/MocA-like oxidoreductase N-terminal" evidence="1">
    <location>
        <begin position="50"/>
        <end position="123"/>
    </location>
</feature>
<proteinExistence type="predicted"/>